<evidence type="ECO:0000313" key="1">
    <source>
        <dbReference type="EMBL" id="KAK6793442.1"/>
    </source>
</evidence>
<proteinExistence type="predicted"/>
<protein>
    <submittedName>
        <fullName evidence="1">Uncharacterized protein</fullName>
    </submittedName>
</protein>
<comment type="caution">
    <text evidence="1">The sequence shown here is derived from an EMBL/GenBank/DDBJ whole genome shotgun (WGS) entry which is preliminary data.</text>
</comment>
<organism evidence="1 2">
    <name type="scientific">Solanum bulbocastanum</name>
    <name type="common">Wild potato</name>
    <dbReference type="NCBI Taxonomy" id="147425"/>
    <lineage>
        <taxon>Eukaryota</taxon>
        <taxon>Viridiplantae</taxon>
        <taxon>Streptophyta</taxon>
        <taxon>Embryophyta</taxon>
        <taxon>Tracheophyta</taxon>
        <taxon>Spermatophyta</taxon>
        <taxon>Magnoliopsida</taxon>
        <taxon>eudicotyledons</taxon>
        <taxon>Gunneridae</taxon>
        <taxon>Pentapetalae</taxon>
        <taxon>asterids</taxon>
        <taxon>lamiids</taxon>
        <taxon>Solanales</taxon>
        <taxon>Solanaceae</taxon>
        <taxon>Solanoideae</taxon>
        <taxon>Solaneae</taxon>
        <taxon>Solanum</taxon>
    </lineage>
</organism>
<keyword evidence="2" id="KW-1185">Reference proteome</keyword>
<name>A0AAN8TY86_SOLBU</name>
<reference evidence="1 2" key="1">
    <citation type="submission" date="2024-02" db="EMBL/GenBank/DDBJ databases">
        <title>de novo genome assembly of Solanum bulbocastanum strain 11H21.</title>
        <authorList>
            <person name="Hosaka A.J."/>
        </authorList>
    </citation>
    <scope>NUCLEOTIDE SEQUENCE [LARGE SCALE GENOMIC DNA]</scope>
    <source>
        <tissue evidence="1">Young leaves</tissue>
    </source>
</reference>
<accession>A0AAN8TY86</accession>
<evidence type="ECO:0000313" key="2">
    <source>
        <dbReference type="Proteomes" id="UP001371456"/>
    </source>
</evidence>
<dbReference type="Proteomes" id="UP001371456">
    <property type="component" value="Unassembled WGS sequence"/>
</dbReference>
<gene>
    <name evidence="1" type="ORF">RDI58_006895</name>
</gene>
<sequence length="9" mass="1179">MLKFFFFSL</sequence>
<dbReference type="EMBL" id="JBANQN010000003">
    <property type="protein sequence ID" value="KAK6793442.1"/>
    <property type="molecule type" value="Genomic_DNA"/>
</dbReference>